<evidence type="ECO:0000313" key="4">
    <source>
        <dbReference type="Proteomes" id="UP001291687"/>
    </source>
</evidence>
<dbReference type="CDD" id="cd00093">
    <property type="entry name" value="HTH_XRE"/>
    <property type="match status" value="1"/>
</dbReference>
<reference evidence="3 4" key="1">
    <citation type="submission" date="2023-03" db="EMBL/GenBank/DDBJ databases">
        <title>Host association and intracellularity evolved multiple times independently in the Rickettsiales.</title>
        <authorList>
            <person name="Castelli M."/>
            <person name="Nardi T."/>
            <person name="Gammuto L."/>
            <person name="Bellinzona G."/>
            <person name="Sabaneyeva E."/>
            <person name="Potekhin A."/>
            <person name="Serra V."/>
            <person name="Petroni G."/>
            <person name="Sassera D."/>
        </authorList>
    </citation>
    <scope>NUCLEOTIDE SEQUENCE [LARGE SCALE GENOMIC DNA]</scope>
    <source>
        <strain evidence="3 4">Sr 2-6</strain>
    </source>
</reference>
<evidence type="ECO:0000313" key="3">
    <source>
        <dbReference type="EMBL" id="MEA0970774.1"/>
    </source>
</evidence>
<accession>A0ABU5NC94</accession>
<keyword evidence="1" id="KW-0812">Transmembrane</keyword>
<keyword evidence="1" id="KW-1133">Transmembrane helix</keyword>
<dbReference type="InterPro" id="IPR050400">
    <property type="entry name" value="Bact_Cytoskel_RodZ"/>
</dbReference>
<protein>
    <submittedName>
        <fullName evidence="3">Helix-turn-helix domain protein</fullName>
    </submittedName>
</protein>
<evidence type="ECO:0000256" key="1">
    <source>
        <dbReference type="SAM" id="Phobius"/>
    </source>
</evidence>
<dbReference type="PROSITE" id="PS50943">
    <property type="entry name" value="HTH_CROC1"/>
    <property type="match status" value="1"/>
</dbReference>
<dbReference type="Proteomes" id="UP001291687">
    <property type="component" value="Unassembled WGS sequence"/>
</dbReference>
<dbReference type="InterPro" id="IPR010982">
    <property type="entry name" value="Lambda_DNA-bd_dom_sf"/>
</dbReference>
<dbReference type="SUPFAM" id="SSF47413">
    <property type="entry name" value="lambda repressor-like DNA-binding domains"/>
    <property type="match status" value="1"/>
</dbReference>
<organism evidence="3 4">
    <name type="scientific">Candidatus Megaera venefica</name>
    <dbReference type="NCBI Taxonomy" id="2055910"/>
    <lineage>
        <taxon>Bacteria</taxon>
        <taxon>Pseudomonadati</taxon>
        <taxon>Pseudomonadota</taxon>
        <taxon>Alphaproteobacteria</taxon>
        <taxon>Rickettsiales</taxon>
        <taxon>Rickettsiaceae</taxon>
        <taxon>Candidatus Megaera</taxon>
    </lineage>
</organism>
<dbReference type="Pfam" id="PF13413">
    <property type="entry name" value="HTH_25"/>
    <property type="match status" value="1"/>
</dbReference>
<feature type="domain" description="HTH cro/C1-type" evidence="2">
    <location>
        <begin position="5"/>
        <end position="34"/>
    </location>
</feature>
<evidence type="ECO:0000259" key="2">
    <source>
        <dbReference type="PROSITE" id="PS50943"/>
    </source>
</evidence>
<dbReference type="EMBL" id="JARJFB010000045">
    <property type="protein sequence ID" value="MEA0970774.1"/>
    <property type="molecule type" value="Genomic_DNA"/>
</dbReference>
<name>A0ABU5NC94_9RICK</name>
<feature type="transmembrane region" description="Helical" evidence="1">
    <location>
        <begin position="86"/>
        <end position="105"/>
    </location>
</feature>
<dbReference type="Gene3D" id="1.10.260.40">
    <property type="entry name" value="lambda repressor-like DNA-binding domains"/>
    <property type="match status" value="1"/>
</dbReference>
<dbReference type="PANTHER" id="PTHR34475:SF1">
    <property type="entry name" value="CYTOSKELETON PROTEIN RODZ"/>
    <property type="match status" value="1"/>
</dbReference>
<dbReference type="RefSeq" id="WP_322776675.1">
    <property type="nucleotide sequence ID" value="NZ_JARJFB010000045.1"/>
</dbReference>
<comment type="caution">
    <text evidence="3">The sequence shown here is derived from an EMBL/GenBank/DDBJ whole genome shotgun (WGS) entry which is preliminary data.</text>
</comment>
<keyword evidence="4" id="KW-1185">Reference proteome</keyword>
<dbReference type="PANTHER" id="PTHR34475">
    <property type="match status" value="1"/>
</dbReference>
<dbReference type="InterPro" id="IPR001387">
    <property type="entry name" value="Cro/C1-type_HTH"/>
</dbReference>
<sequence>MSSKLKEARESAGYTIEQVADILKIRKQYVVDLEEENFSSIPGKIYVDGYTKIYHEFLGLELNDDHDHSVVRPRESGKAGVIKQKLILFISLLTLVVIVGIYSFLKKNRVEYGSNDLIDNNIIYENRSNKERSI</sequence>
<keyword evidence="1" id="KW-0472">Membrane</keyword>
<proteinExistence type="predicted"/>
<gene>
    <name evidence="3" type="ORF">Megvenef_00743</name>
</gene>